<keyword evidence="4" id="KW-0408">Iron</keyword>
<evidence type="ECO:0000256" key="4">
    <source>
        <dbReference type="ARBA" id="ARBA00023004"/>
    </source>
</evidence>
<keyword evidence="2" id="KW-0949">S-adenosyl-L-methionine</keyword>
<dbReference type="Proteomes" id="UP001314263">
    <property type="component" value="Unassembled WGS sequence"/>
</dbReference>
<dbReference type="InterPro" id="IPR023404">
    <property type="entry name" value="rSAM_horseshoe"/>
</dbReference>
<dbReference type="AlphaFoldDB" id="A0AAV1HUH2"/>
<evidence type="ECO:0000259" key="7">
    <source>
        <dbReference type="Pfam" id="PF18693"/>
    </source>
</evidence>
<organism evidence="8 9">
    <name type="scientific">Coccomyxa viridis</name>
    <dbReference type="NCBI Taxonomy" id="1274662"/>
    <lineage>
        <taxon>Eukaryota</taxon>
        <taxon>Viridiplantae</taxon>
        <taxon>Chlorophyta</taxon>
        <taxon>core chlorophytes</taxon>
        <taxon>Trebouxiophyceae</taxon>
        <taxon>Trebouxiophyceae incertae sedis</taxon>
        <taxon>Coccomyxaceae</taxon>
        <taxon>Coccomyxa</taxon>
    </lineage>
</organism>
<dbReference type="PANTHER" id="PTHR43837">
    <property type="entry name" value="RIBOSOMAL PROTEIN S12 METHYLTHIOTRANSFERASE RIMO"/>
    <property type="match status" value="1"/>
</dbReference>
<dbReference type="PANTHER" id="PTHR43837:SF1">
    <property type="entry name" value="RIBOSOMAL PROTEIN US12 METHYLTHIOTRANSFERASE RIMO"/>
    <property type="match status" value="1"/>
</dbReference>
<dbReference type="GO" id="GO:0046872">
    <property type="term" value="F:metal ion binding"/>
    <property type="evidence" value="ECO:0007669"/>
    <property type="project" value="UniProtKB-KW"/>
</dbReference>
<dbReference type="InterPro" id="IPR005840">
    <property type="entry name" value="Ribosomal_uS12_MeSTrfase_RimO"/>
</dbReference>
<keyword evidence="9" id="KW-1185">Reference proteome</keyword>
<evidence type="ECO:0000256" key="6">
    <source>
        <dbReference type="SAM" id="MobiDB-lite"/>
    </source>
</evidence>
<dbReference type="GO" id="GO:0035599">
    <property type="term" value="F:aspartic acid methylthiotransferase activity"/>
    <property type="evidence" value="ECO:0007669"/>
    <property type="project" value="TreeGrafter"/>
</dbReference>
<feature type="region of interest" description="Disordered" evidence="6">
    <location>
        <begin position="1"/>
        <end position="27"/>
    </location>
</feature>
<keyword evidence="5" id="KW-0411">Iron-sulfur</keyword>
<accession>A0AAV1HUH2</accession>
<sequence>MGAFAYSEEDGTPAAEMPDQVPVETRQARRDELISQQQLIGQRFAESLIGKEVDVLVEGYDHDDNLIGRTQWDAPDVDPIVFLNQDAQNQLPPLIAGQMRRCLVTGASLTDLEATPIA</sequence>
<evidence type="ECO:0000313" key="9">
    <source>
        <dbReference type="Proteomes" id="UP001314263"/>
    </source>
</evidence>
<evidence type="ECO:0000256" key="3">
    <source>
        <dbReference type="ARBA" id="ARBA00022723"/>
    </source>
</evidence>
<proteinExistence type="predicted"/>
<dbReference type="Pfam" id="PF18693">
    <property type="entry name" value="TRAM_2"/>
    <property type="match status" value="1"/>
</dbReference>
<feature type="domain" description="TRAM" evidence="7">
    <location>
        <begin position="49"/>
        <end position="117"/>
    </location>
</feature>
<evidence type="ECO:0000256" key="1">
    <source>
        <dbReference type="ARBA" id="ARBA00022485"/>
    </source>
</evidence>
<dbReference type="GO" id="GO:0051539">
    <property type="term" value="F:4 iron, 4 sulfur cluster binding"/>
    <property type="evidence" value="ECO:0007669"/>
    <property type="project" value="UniProtKB-KW"/>
</dbReference>
<name>A0AAV1HUH2_9CHLO</name>
<dbReference type="InterPro" id="IPR012340">
    <property type="entry name" value="NA-bd_OB-fold"/>
</dbReference>
<dbReference type="Gene3D" id="2.40.50.140">
    <property type="entry name" value="Nucleic acid-binding proteins"/>
    <property type="match status" value="1"/>
</dbReference>
<evidence type="ECO:0000313" key="8">
    <source>
        <dbReference type="EMBL" id="CAK0736137.1"/>
    </source>
</evidence>
<comment type="caution">
    <text evidence="8">The sequence shown here is derived from an EMBL/GenBank/DDBJ whole genome shotgun (WGS) entry which is preliminary data.</text>
</comment>
<reference evidence="8 9" key="1">
    <citation type="submission" date="2023-10" db="EMBL/GenBank/DDBJ databases">
        <authorList>
            <person name="Maclean D."/>
            <person name="Macfadyen A."/>
        </authorList>
    </citation>
    <scope>NUCLEOTIDE SEQUENCE [LARGE SCALE GENOMIC DNA]</scope>
</reference>
<dbReference type="Gene3D" id="3.80.30.20">
    <property type="entry name" value="tm_1862 like domain"/>
    <property type="match status" value="1"/>
</dbReference>
<evidence type="ECO:0000256" key="2">
    <source>
        <dbReference type="ARBA" id="ARBA00022691"/>
    </source>
</evidence>
<keyword evidence="1" id="KW-0004">4Fe-4S</keyword>
<dbReference type="GO" id="GO:0005829">
    <property type="term" value="C:cytosol"/>
    <property type="evidence" value="ECO:0007669"/>
    <property type="project" value="TreeGrafter"/>
</dbReference>
<dbReference type="EMBL" id="CAUYUE010000001">
    <property type="protein sequence ID" value="CAK0736137.1"/>
    <property type="molecule type" value="Genomic_DNA"/>
</dbReference>
<evidence type="ECO:0000256" key="5">
    <source>
        <dbReference type="ARBA" id="ARBA00023014"/>
    </source>
</evidence>
<protein>
    <recommendedName>
        <fullName evidence="7">TRAM domain-containing protein</fullName>
    </recommendedName>
</protein>
<dbReference type="InterPro" id="IPR002792">
    <property type="entry name" value="TRAM_dom"/>
</dbReference>
<gene>
    <name evidence="8" type="ORF">CVIRNUC_000697</name>
</gene>
<keyword evidence="3" id="KW-0479">Metal-binding</keyword>